<dbReference type="EMBL" id="FUZT01000002">
    <property type="protein sequence ID" value="SKC48437.1"/>
    <property type="molecule type" value="Genomic_DNA"/>
</dbReference>
<dbReference type="CDD" id="cd11378">
    <property type="entry name" value="DUF296"/>
    <property type="match status" value="1"/>
</dbReference>
<dbReference type="Proteomes" id="UP000190285">
    <property type="component" value="Unassembled WGS sequence"/>
</dbReference>
<evidence type="ECO:0000313" key="3">
    <source>
        <dbReference type="Proteomes" id="UP000190285"/>
    </source>
</evidence>
<name>A0A1T5JA72_9FIRM</name>
<dbReference type="PIRSF" id="PIRSF016702">
    <property type="entry name" value="DNA_bp_PD1"/>
    <property type="match status" value="1"/>
</dbReference>
<sequence length="139" mass="15605">MNFKRFGNKIVMRIDRGEEVVKTISKFCEDQKIKLGSITGLGAAGRVKMGLFDVEKKEYFSKEFVGDYEITNITGNISTMNGETYLHLHGTIADHELKAFGGHLNEAVICATCELVIDVIDGMVDREFNEEVGLNTYKF</sequence>
<protein>
    <recommendedName>
        <fullName evidence="1">PPC domain-containing protein</fullName>
    </recommendedName>
</protein>
<dbReference type="SUPFAM" id="SSF117856">
    <property type="entry name" value="AF0104/ALDC/Ptd012-like"/>
    <property type="match status" value="1"/>
</dbReference>
<dbReference type="OrthoDB" id="9791702at2"/>
<dbReference type="PROSITE" id="PS51742">
    <property type="entry name" value="PPC"/>
    <property type="match status" value="1"/>
</dbReference>
<dbReference type="PANTHER" id="PTHR34988:SF1">
    <property type="entry name" value="DNA-BINDING PROTEIN"/>
    <property type="match status" value="1"/>
</dbReference>
<evidence type="ECO:0000259" key="1">
    <source>
        <dbReference type="PROSITE" id="PS51742"/>
    </source>
</evidence>
<dbReference type="RefSeq" id="WP_079489882.1">
    <property type="nucleotide sequence ID" value="NZ_FUZT01000002.1"/>
</dbReference>
<gene>
    <name evidence="2" type="ORF">SAMN02194393_01044</name>
</gene>
<reference evidence="3" key="1">
    <citation type="submission" date="2017-02" db="EMBL/GenBank/DDBJ databases">
        <authorList>
            <person name="Varghese N."/>
            <person name="Submissions S."/>
        </authorList>
    </citation>
    <scope>NUCLEOTIDE SEQUENCE [LARGE SCALE GENOMIC DNA]</scope>
    <source>
        <strain evidence="3">M1</strain>
    </source>
</reference>
<dbReference type="Gene3D" id="3.30.1330.80">
    <property type="entry name" value="Hypothetical protein, similar to alpha- acetolactate decarboxylase, domain 2"/>
    <property type="match status" value="1"/>
</dbReference>
<dbReference type="InterPro" id="IPR025707">
    <property type="entry name" value="DNA_bp_PD1"/>
</dbReference>
<dbReference type="PANTHER" id="PTHR34988">
    <property type="entry name" value="PROTEIN, PUTATIVE-RELATED"/>
    <property type="match status" value="1"/>
</dbReference>
<dbReference type="InterPro" id="IPR005175">
    <property type="entry name" value="PPC_dom"/>
</dbReference>
<evidence type="ECO:0000313" key="2">
    <source>
        <dbReference type="EMBL" id="SKC48437.1"/>
    </source>
</evidence>
<dbReference type="Pfam" id="PF03479">
    <property type="entry name" value="PCC"/>
    <property type="match status" value="1"/>
</dbReference>
<proteinExistence type="predicted"/>
<dbReference type="AlphaFoldDB" id="A0A1T5JA72"/>
<keyword evidence="3" id="KW-1185">Reference proteome</keyword>
<organism evidence="2 3">
    <name type="scientific">Maledivibacter halophilus</name>
    <dbReference type="NCBI Taxonomy" id="36842"/>
    <lineage>
        <taxon>Bacteria</taxon>
        <taxon>Bacillati</taxon>
        <taxon>Bacillota</taxon>
        <taxon>Clostridia</taxon>
        <taxon>Peptostreptococcales</taxon>
        <taxon>Caminicellaceae</taxon>
        <taxon>Maledivibacter</taxon>
    </lineage>
</organism>
<feature type="domain" description="PPC" evidence="1">
    <location>
        <begin position="4"/>
        <end position="139"/>
    </location>
</feature>
<dbReference type="STRING" id="36842.SAMN02194393_01044"/>
<accession>A0A1T5JA72</accession>